<dbReference type="AlphaFoldDB" id="A0A7J3MY57"/>
<dbReference type="SMART" id="SM00861">
    <property type="entry name" value="Transket_pyr"/>
    <property type="match status" value="1"/>
</dbReference>
<dbReference type="InterPro" id="IPR051157">
    <property type="entry name" value="PDH/Transketolase"/>
</dbReference>
<comment type="similarity">
    <text evidence="2">Belongs to the transketolase family.</text>
</comment>
<reference evidence="9" key="1">
    <citation type="journal article" date="2020" name="mSystems">
        <title>Genome- and Community-Level Interaction Insights into Carbon Utilization and Element Cycling Functions of Hydrothermarchaeota in Hydrothermal Sediment.</title>
        <authorList>
            <person name="Zhou Z."/>
            <person name="Liu Y."/>
            <person name="Xu W."/>
            <person name="Pan J."/>
            <person name="Luo Z.H."/>
            <person name="Li M."/>
        </authorList>
    </citation>
    <scope>NUCLEOTIDE SEQUENCE [LARGE SCALE GENOMIC DNA]</scope>
    <source>
        <strain evidence="8">SpSt-629</strain>
        <strain evidence="9">SpSt-688</strain>
    </source>
</reference>
<gene>
    <name evidence="8" type="ORF">ENT99_03130</name>
    <name evidence="9" type="ORF">ENU64_03090</name>
</gene>
<evidence type="ECO:0000313" key="8">
    <source>
        <dbReference type="EMBL" id="HFQ78679.1"/>
    </source>
</evidence>
<organism evidence="9">
    <name type="scientific">Ignisphaera aggregans</name>
    <dbReference type="NCBI Taxonomy" id="334771"/>
    <lineage>
        <taxon>Archaea</taxon>
        <taxon>Thermoproteota</taxon>
        <taxon>Thermoprotei</taxon>
        <taxon>Desulfurococcales</taxon>
        <taxon>Desulfurococcaceae</taxon>
        <taxon>Ignisphaera</taxon>
    </lineage>
</organism>
<dbReference type="Pfam" id="PF02779">
    <property type="entry name" value="Transket_pyr"/>
    <property type="match status" value="1"/>
</dbReference>
<dbReference type="InterPro" id="IPR033248">
    <property type="entry name" value="Transketolase_C"/>
</dbReference>
<dbReference type="FunFam" id="3.40.50.970:FF:000129">
    <property type="entry name" value="Transketolase"/>
    <property type="match status" value="1"/>
</dbReference>
<feature type="domain" description="Transketolase-like pyrimidine-binding" evidence="7">
    <location>
        <begin position="5"/>
        <end position="171"/>
    </location>
</feature>
<dbReference type="EMBL" id="DTDH01000091">
    <property type="protein sequence ID" value="HGT98396.1"/>
    <property type="molecule type" value="Genomic_DNA"/>
</dbReference>
<comment type="subunit">
    <text evidence="3">Heterodimer composed of an alpha and a beta subunit.</text>
</comment>
<dbReference type="SUPFAM" id="SSF52518">
    <property type="entry name" value="Thiamin diphosphate-binding fold (THDP-binding)"/>
    <property type="match status" value="1"/>
</dbReference>
<comment type="caution">
    <text evidence="9">The sequence shown here is derived from an EMBL/GenBank/DDBJ whole genome shotgun (WGS) entry which is preliminary data.</text>
</comment>
<comment type="catalytic activity">
    <reaction evidence="6">
        <text>a 2-oxocarboxylate + 2 oxidized [2Fe-2S]-[ferredoxin] + CoA = an acyl-CoA + 2 reduced [2Fe-2S]-[ferredoxin] + CO2 + H(+)</text>
        <dbReference type="Rhea" id="RHEA:42316"/>
        <dbReference type="Rhea" id="RHEA-COMP:10000"/>
        <dbReference type="Rhea" id="RHEA-COMP:10001"/>
        <dbReference type="ChEBI" id="CHEBI:15378"/>
        <dbReference type="ChEBI" id="CHEBI:16526"/>
        <dbReference type="ChEBI" id="CHEBI:33737"/>
        <dbReference type="ChEBI" id="CHEBI:33738"/>
        <dbReference type="ChEBI" id="CHEBI:35179"/>
        <dbReference type="ChEBI" id="CHEBI:57287"/>
        <dbReference type="ChEBI" id="CHEBI:58342"/>
        <dbReference type="EC" id="1.2.7.11"/>
    </reaction>
</comment>
<name>A0A7J3MY57_9CREN</name>
<dbReference type="CDD" id="cd07033">
    <property type="entry name" value="TPP_PYR_DXS_TK_like"/>
    <property type="match status" value="1"/>
</dbReference>
<evidence type="ECO:0000259" key="7">
    <source>
        <dbReference type="SMART" id="SM00861"/>
    </source>
</evidence>
<keyword evidence="5" id="KW-0786">Thiamine pyrophosphate</keyword>
<dbReference type="Gene3D" id="3.40.50.970">
    <property type="match status" value="1"/>
</dbReference>
<comment type="cofactor">
    <cofactor evidence="1">
        <name>thiamine diphosphate</name>
        <dbReference type="ChEBI" id="CHEBI:58937"/>
    </cofactor>
</comment>
<dbReference type="PANTHER" id="PTHR43825:SF1">
    <property type="entry name" value="TRANSKETOLASE-LIKE PYRIMIDINE-BINDING DOMAIN-CONTAINING PROTEIN"/>
    <property type="match status" value="1"/>
</dbReference>
<sequence>MQELKSFRDTVGYILETLGEELEDLVVVTADVGKPTRAHLFGKRFPDRYFNVGISEQHMLSFAAGLASAGAKPVVIAFSMFLMRAWEQIRNSVDRMNLNIKIIGTHAGYSDHADGSSHQSLEDVALMRVLPNMKIVVPADTYDVERSLPHVIKNVYGPLYYRVGRDYSPPVSADHDYVFELGKGYILKEGHDVTIVGAGPILYEALIAAEELMREGINVAVINMISVKPLDIELIERYARRTGRIVVVEEHMVYGGLGSAIAEVLVQKYPVPMRIVGAKSYGRSGRSVKELWEYFHLSSRAIIEKCREVLNHGHSRN</sequence>
<dbReference type="EC" id="1.2.7.11" evidence="4"/>
<accession>A0A7J3MY57</accession>
<evidence type="ECO:0000313" key="9">
    <source>
        <dbReference type="EMBL" id="HGT98396.1"/>
    </source>
</evidence>
<evidence type="ECO:0000256" key="1">
    <source>
        <dbReference type="ARBA" id="ARBA00001964"/>
    </source>
</evidence>
<evidence type="ECO:0000256" key="4">
    <source>
        <dbReference type="ARBA" id="ARBA00012691"/>
    </source>
</evidence>
<dbReference type="EMBL" id="DTAU01000053">
    <property type="protein sequence ID" value="HFQ78679.1"/>
    <property type="molecule type" value="Genomic_DNA"/>
</dbReference>
<dbReference type="InterPro" id="IPR009014">
    <property type="entry name" value="Transketo_C/PFOR_II"/>
</dbReference>
<dbReference type="PANTHER" id="PTHR43825">
    <property type="entry name" value="PYRUVATE DEHYDROGENASE E1 COMPONENT"/>
    <property type="match status" value="1"/>
</dbReference>
<dbReference type="SUPFAM" id="SSF52922">
    <property type="entry name" value="TK C-terminal domain-like"/>
    <property type="match status" value="1"/>
</dbReference>
<evidence type="ECO:0000256" key="6">
    <source>
        <dbReference type="ARBA" id="ARBA00048893"/>
    </source>
</evidence>
<dbReference type="InterPro" id="IPR005475">
    <property type="entry name" value="Transketolase-like_Pyr-bd"/>
</dbReference>
<dbReference type="Gene3D" id="3.40.50.920">
    <property type="match status" value="1"/>
</dbReference>
<proteinExistence type="inferred from homology"/>
<evidence type="ECO:0000256" key="5">
    <source>
        <dbReference type="ARBA" id="ARBA00023052"/>
    </source>
</evidence>
<protein>
    <recommendedName>
        <fullName evidence="4">2-oxoacid oxidoreductase (ferredoxin)</fullName>
        <ecNumber evidence="4">1.2.7.11</ecNumber>
    </recommendedName>
</protein>
<dbReference type="GO" id="GO:0018491">
    <property type="term" value="F:2-oxobutyrate synthase activity"/>
    <property type="evidence" value="ECO:0007669"/>
    <property type="project" value="UniProtKB-ARBA"/>
</dbReference>
<dbReference type="Pfam" id="PF02780">
    <property type="entry name" value="Transketolase_C"/>
    <property type="match status" value="1"/>
</dbReference>
<dbReference type="GO" id="GO:0019164">
    <property type="term" value="F:pyruvate synthase activity"/>
    <property type="evidence" value="ECO:0007669"/>
    <property type="project" value="UniProtKB-ARBA"/>
</dbReference>
<evidence type="ECO:0000256" key="2">
    <source>
        <dbReference type="ARBA" id="ARBA00007131"/>
    </source>
</evidence>
<dbReference type="InterPro" id="IPR029061">
    <property type="entry name" value="THDP-binding"/>
</dbReference>
<evidence type="ECO:0000256" key="3">
    <source>
        <dbReference type="ARBA" id="ARBA00011631"/>
    </source>
</evidence>